<sequence precursor="true">MHYLFTISLLAILASTTTAEPVTTATLIHEMVDFERLCETPEHAYKTIQFTSYDRRSQVPGGPHWFENSDGFGGAPIPPFEKVLKEPDAEGVGEYLLADVEGPGAIVRTWTANINGTIRVYLDGADKPIYDGPAEQFMHRPYEAFLEGSGVAAETLRGTLYQRDAAYCPMPFAKRCRIEWIGDQKQLHFYYVQVRKYEGKDVEVKSFRADDLKIHADVVKEVSLILAHPDGIGLSPDSKSHDFDLKLAPGARSEPLRVEGPGALERLRLLVEGADERAALRQTVMNVTCDGWSKAQVQSPVGDFFAAAPDVNPYVSLPFTVQDDGWMTSRYLMPYKESLVVEFHNLGEQEVRIRGEANTKARDWNDDRTMHFYARWRVTHGIATPPALDIPFLVAGGTGRYVGTASLMMNTALGTHQGGTWWGEGDEKVFVDDDKTPSWFGTGSEDYYNYAWSAEDIFAYPYCGQPRNDGPGNRGFVANYRHHFLDDQPFEDRIAFYLELLSYHPVEDFSYARQAYHYGRPGIIDDHVTITAEDVRIPRLPAPWVPNAQNASAGATYFEPETLTAQPHQLEDGEVWSHGKLMAWRPQADGETLRLKLPVKKAGKYEVRIGLGFDGRSGAVRATLDGEPFGFGVGADRDEVDLYEGRRTMLRASESQQLELSEGEHVIELMFDDKGREDARLGVDFIWLQPR</sequence>
<evidence type="ECO:0000313" key="2">
    <source>
        <dbReference type="EMBL" id="QDV74034.1"/>
    </source>
</evidence>
<name>A0A518K8B7_9BACT</name>
<reference evidence="2 3" key="1">
    <citation type="submission" date="2019-02" db="EMBL/GenBank/DDBJ databases">
        <title>Deep-cultivation of Planctomycetes and their phenomic and genomic characterization uncovers novel biology.</title>
        <authorList>
            <person name="Wiegand S."/>
            <person name="Jogler M."/>
            <person name="Boedeker C."/>
            <person name="Pinto D."/>
            <person name="Vollmers J."/>
            <person name="Rivas-Marin E."/>
            <person name="Kohn T."/>
            <person name="Peeters S.H."/>
            <person name="Heuer A."/>
            <person name="Rast P."/>
            <person name="Oberbeckmann S."/>
            <person name="Bunk B."/>
            <person name="Jeske O."/>
            <person name="Meyerdierks A."/>
            <person name="Storesund J.E."/>
            <person name="Kallscheuer N."/>
            <person name="Luecker S."/>
            <person name="Lage O.M."/>
            <person name="Pohl T."/>
            <person name="Merkel B.J."/>
            <person name="Hornburger P."/>
            <person name="Mueller R.-W."/>
            <person name="Bruemmer F."/>
            <person name="Labrenz M."/>
            <person name="Spormann A.M."/>
            <person name="Op den Camp H."/>
            <person name="Overmann J."/>
            <person name="Amann R."/>
            <person name="Jetten M.S.M."/>
            <person name="Mascher T."/>
            <person name="Medema M.H."/>
            <person name="Devos D.P."/>
            <person name="Kaster A.-K."/>
            <person name="Ovreas L."/>
            <person name="Rohde M."/>
            <person name="Galperin M.Y."/>
            <person name="Jogler C."/>
        </authorList>
    </citation>
    <scope>NUCLEOTIDE SEQUENCE [LARGE SCALE GENOMIC DNA]</scope>
    <source>
        <strain evidence="2 3">Spa11</strain>
    </source>
</reference>
<dbReference type="InterPro" id="IPR021345">
    <property type="entry name" value="DUF2961"/>
</dbReference>
<proteinExistence type="predicted"/>
<keyword evidence="1" id="KW-0732">Signal</keyword>
<evidence type="ECO:0008006" key="4">
    <source>
        <dbReference type="Google" id="ProtNLM"/>
    </source>
</evidence>
<dbReference type="Pfam" id="PF11175">
    <property type="entry name" value="DUF2961"/>
    <property type="match status" value="1"/>
</dbReference>
<feature type="signal peptide" evidence="1">
    <location>
        <begin position="1"/>
        <end position="19"/>
    </location>
</feature>
<accession>A0A518K8B7</accession>
<gene>
    <name evidence="2" type="ORF">Spa11_22330</name>
</gene>
<dbReference type="AlphaFoldDB" id="A0A518K8B7"/>
<dbReference type="Proteomes" id="UP000316426">
    <property type="component" value="Chromosome"/>
</dbReference>
<dbReference type="EMBL" id="CP036349">
    <property type="protein sequence ID" value="QDV74034.1"/>
    <property type="molecule type" value="Genomic_DNA"/>
</dbReference>
<feature type="chain" id="PRO_5021795377" description="DUF2961 domain-containing protein" evidence="1">
    <location>
        <begin position="20"/>
        <end position="691"/>
    </location>
</feature>
<evidence type="ECO:0000256" key="1">
    <source>
        <dbReference type="SAM" id="SignalP"/>
    </source>
</evidence>
<protein>
    <recommendedName>
        <fullName evidence="4">DUF2961 domain-containing protein</fullName>
    </recommendedName>
</protein>
<evidence type="ECO:0000313" key="3">
    <source>
        <dbReference type="Proteomes" id="UP000316426"/>
    </source>
</evidence>
<dbReference type="RefSeq" id="WP_145112065.1">
    <property type="nucleotide sequence ID" value="NZ_CP036349.1"/>
</dbReference>
<dbReference type="KEGG" id="bmei:Spa11_22330"/>
<dbReference type="Gene3D" id="2.60.120.1390">
    <property type="match status" value="2"/>
</dbReference>
<organism evidence="2 3">
    <name type="scientific">Botrimarina mediterranea</name>
    <dbReference type="NCBI Taxonomy" id="2528022"/>
    <lineage>
        <taxon>Bacteria</taxon>
        <taxon>Pseudomonadati</taxon>
        <taxon>Planctomycetota</taxon>
        <taxon>Planctomycetia</taxon>
        <taxon>Pirellulales</taxon>
        <taxon>Lacipirellulaceae</taxon>
        <taxon>Botrimarina</taxon>
    </lineage>
</organism>
<keyword evidence="3" id="KW-1185">Reference proteome</keyword>